<evidence type="ECO:0000256" key="7">
    <source>
        <dbReference type="ARBA" id="ARBA00022958"/>
    </source>
</evidence>
<feature type="binding site" evidence="9">
    <location>
        <position position="290"/>
    </location>
    <ligand>
        <name>K(+)</name>
        <dbReference type="ChEBI" id="CHEBI:29103"/>
    </ligand>
</feature>
<evidence type="ECO:0000259" key="11">
    <source>
        <dbReference type="Pfam" id="PF00294"/>
    </source>
</evidence>
<keyword evidence="4 9" id="KW-0418">Kinase</keyword>
<dbReference type="PANTHER" id="PTHR10584:SF166">
    <property type="entry name" value="RIBOKINASE"/>
    <property type="match status" value="1"/>
</dbReference>
<sequence>MIVMNKIVVIGSLNLDIIQNISRLPLQGETLRVDSRGTNLGGKGANQAVAAARQGADVSFIGAIGQDAAGVQFRNLLEDEGINTAGLVEKEDATGTATILLEEDGHNTILVYGGANMKLTADDVVKSEQLIAEADFVIAQFEVAQEAVAKGFYLAKKYGVTTVLNPAPVLNYKDIDPAILAATDIIVPNETEAAALLNCEPSTDFDDLLDISDQFADLSITGTIVTLGEDGVYYKLADQDARTQPIFKVKAVDTTAAGDTFIGATFAYLNADCTNIDDAIQYASKASSIAVSHSGAIRSIPTKKAVLASLNLVHA</sequence>
<dbReference type="InterPro" id="IPR011611">
    <property type="entry name" value="PfkB_dom"/>
</dbReference>
<dbReference type="GO" id="GO:0004747">
    <property type="term" value="F:ribokinase activity"/>
    <property type="evidence" value="ECO:0007669"/>
    <property type="project" value="UniProtKB-UniRule"/>
</dbReference>
<dbReference type="Pfam" id="PF00294">
    <property type="entry name" value="PfkB"/>
    <property type="match status" value="1"/>
</dbReference>
<dbReference type="EC" id="2.7.1.15" evidence="9 10"/>
<comment type="caution">
    <text evidence="9">Lacks conserved residue(s) required for the propagation of feature annotation.</text>
</comment>
<dbReference type="HAMAP" id="MF_01987">
    <property type="entry name" value="Ribokinase"/>
    <property type="match status" value="1"/>
</dbReference>
<dbReference type="EMBL" id="CP020928">
    <property type="protein sequence ID" value="AWF94937.1"/>
    <property type="molecule type" value="Genomic_DNA"/>
</dbReference>
<feature type="binding site" evidence="9">
    <location>
        <begin position="42"/>
        <end position="46"/>
    </location>
    <ligand>
        <name>substrate</name>
    </ligand>
</feature>
<feature type="binding site" evidence="9">
    <location>
        <position position="253"/>
    </location>
    <ligand>
        <name>K(+)</name>
        <dbReference type="ChEBI" id="CHEBI:29103"/>
    </ligand>
</feature>
<evidence type="ECO:0000256" key="6">
    <source>
        <dbReference type="ARBA" id="ARBA00022842"/>
    </source>
</evidence>
<dbReference type="GO" id="GO:0019303">
    <property type="term" value="P:D-ribose catabolic process"/>
    <property type="evidence" value="ECO:0007669"/>
    <property type="project" value="UniProtKB-UniRule"/>
</dbReference>
<keyword evidence="9" id="KW-0963">Cytoplasm</keyword>
<dbReference type="AlphaFoldDB" id="A0A2S1KPJ2"/>
<dbReference type="InterPro" id="IPR002139">
    <property type="entry name" value="Ribo/fructo_kinase"/>
</dbReference>
<evidence type="ECO:0000256" key="3">
    <source>
        <dbReference type="ARBA" id="ARBA00022741"/>
    </source>
</evidence>
<comment type="function">
    <text evidence="9">Catalyzes the phosphorylation of ribose at O-5 in a reaction requiring ATP and magnesium. The resulting D-ribose-5-phosphate can then be used either for sythesis of nucleotides, histidine, and tryptophan, or as a component of the pentose phosphate pathway.</text>
</comment>
<reference evidence="12 13" key="1">
    <citation type="submission" date="2017-04" db="EMBL/GenBank/DDBJ databases">
        <title>Weissella cibaria strain m2 complete genome.</title>
        <authorList>
            <person name="Pan Q."/>
            <person name="Tan M."/>
            <person name="Yao F."/>
            <person name="Su S."/>
        </authorList>
    </citation>
    <scope>NUCLEOTIDE SEQUENCE [LARGE SCALE GENOMIC DNA]</scope>
    <source>
        <strain evidence="12 13">M2</strain>
    </source>
</reference>
<feature type="binding site" evidence="9">
    <location>
        <position position="259"/>
    </location>
    <ligand>
        <name>substrate</name>
    </ligand>
</feature>
<dbReference type="PANTHER" id="PTHR10584">
    <property type="entry name" value="SUGAR KINASE"/>
    <property type="match status" value="1"/>
</dbReference>
<dbReference type="CDD" id="cd01174">
    <property type="entry name" value="ribokinase"/>
    <property type="match status" value="1"/>
</dbReference>
<evidence type="ECO:0000256" key="10">
    <source>
        <dbReference type="NCBIfam" id="TIGR02152"/>
    </source>
</evidence>
<feature type="domain" description="Carbohydrate kinase PfkB" evidence="11">
    <location>
        <begin position="4"/>
        <end position="302"/>
    </location>
</feature>
<evidence type="ECO:0000256" key="2">
    <source>
        <dbReference type="ARBA" id="ARBA00022723"/>
    </source>
</evidence>
<keyword evidence="6 9" id="KW-0460">Magnesium</keyword>
<feature type="active site" description="Proton acceptor" evidence="9">
    <location>
        <position position="259"/>
    </location>
</feature>
<feature type="binding site" evidence="9">
    <location>
        <begin position="14"/>
        <end position="16"/>
    </location>
    <ligand>
        <name>substrate</name>
    </ligand>
</feature>
<feature type="binding site" evidence="9">
    <location>
        <begin position="258"/>
        <end position="259"/>
    </location>
    <ligand>
        <name>ATP</name>
        <dbReference type="ChEBI" id="CHEBI:30616"/>
    </ligand>
</feature>
<comment type="subcellular location">
    <subcellularLocation>
        <location evidence="9">Cytoplasm</location>
    </subcellularLocation>
</comment>
<comment type="similarity">
    <text evidence="9">Belongs to the carbohydrate kinase PfkB family. Ribokinase subfamily.</text>
</comment>
<feature type="binding site" evidence="9">
    <location>
        <position position="189"/>
    </location>
    <ligand>
        <name>ATP</name>
        <dbReference type="ChEBI" id="CHEBI:30616"/>
    </ligand>
</feature>
<dbReference type="InterPro" id="IPR011877">
    <property type="entry name" value="Ribokinase"/>
</dbReference>
<feature type="binding site" evidence="9">
    <location>
        <position position="293"/>
    </location>
    <ligand>
        <name>K(+)</name>
        <dbReference type="ChEBI" id="CHEBI:29103"/>
    </ligand>
</feature>
<keyword evidence="8 9" id="KW-0119">Carbohydrate metabolism</keyword>
<comment type="pathway">
    <text evidence="9">Carbohydrate metabolism; D-ribose degradation; D-ribose 5-phosphate from beta-D-ribopyranose: step 2/2.</text>
</comment>
<name>A0A2S1KPJ2_9LACO</name>
<protein>
    <recommendedName>
        <fullName evidence="9 10">Ribokinase</fullName>
        <shortName evidence="9">RK</shortName>
        <ecNumber evidence="9 10">2.7.1.15</ecNumber>
    </recommendedName>
</protein>
<feature type="binding site" evidence="9">
    <location>
        <position position="299"/>
    </location>
    <ligand>
        <name>K(+)</name>
        <dbReference type="ChEBI" id="CHEBI:29103"/>
    </ligand>
</feature>
<feature type="binding site" evidence="9">
    <location>
        <position position="295"/>
    </location>
    <ligand>
        <name>K(+)</name>
        <dbReference type="ChEBI" id="CHEBI:29103"/>
    </ligand>
</feature>
<organism evidence="12 13">
    <name type="scientific">Weissella cibaria</name>
    <dbReference type="NCBI Taxonomy" id="137591"/>
    <lineage>
        <taxon>Bacteria</taxon>
        <taxon>Bacillati</taxon>
        <taxon>Bacillota</taxon>
        <taxon>Bacilli</taxon>
        <taxon>Lactobacillales</taxon>
        <taxon>Lactobacillaceae</taxon>
        <taxon>Weissella</taxon>
    </lineage>
</organism>
<keyword evidence="1 9" id="KW-0808">Transferase</keyword>
<keyword evidence="5 9" id="KW-0067">ATP-binding</keyword>
<gene>
    <name evidence="9" type="primary">rbsK</name>
    <name evidence="12" type="ORF">B6254_0516</name>
</gene>
<dbReference type="GO" id="GO:0005524">
    <property type="term" value="F:ATP binding"/>
    <property type="evidence" value="ECO:0007669"/>
    <property type="project" value="UniProtKB-UniRule"/>
</dbReference>
<comment type="cofactor">
    <cofactor evidence="9">
        <name>Mg(2+)</name>
        <dbReference type="ChEBI" id="CHEBI:18420"/>
    </cofactor>
    <text evidence="9">Requires a divalent cation, most likely magnesium in vivo, as an electrophilic catalyst to aid phosphoryl group transfer. It is the chelate of the metal and the nucleotide that is the actual substrate.</text>
</comment>
<accession>A0A2S1KPJ2</accession>
<comment type="activity regulation">
    <text evidence="9">Activated by a monovalent cation that binds near, but not in, the active site. The most likely occupant of the site in vivo is potassium. Ion binding induces a conformational change that may alter substrate affinity.</text>
</comment>
<feature type="binding site" evidence="9">
    <location>
        <begin position="226"/>
        <end position="231"/>
    </location>
    <ligand>
        <name>ATP</name>
        <dbReference type="ChEBI" id="CHEBI:30616"/>
    </ligand>
</feature>
<feature type="binding site" evidence="9">
    <location>
        <position position="255"/>
    </location>
    <ligand>
        <name>K(+)</name>
        <dbReference type="ChEBI" id="CHEBI:29103"/>
    </ligand>
</feature>
<evidence type="ECO:0000256" key="5">
    <source>
        <dbReference type="ARBA" id="ARBA00022840"/>
    </source>
</evidence>
<evidence type="ECO:0000256" key="9">
    <source>
        <dbReference type="HAMAP-Rule" id="MF_01987"/>
    </source>
</evidence>
<evidence type="ECO:0000256" key="1">
    <source>
        <dbReference type="ARBA" id="ARBA00022679"/>
    </source>
</evidence>
<dbReference type="GO" id="GO:0046872">
    <property type="term" value="F:metal ion binding"/>
    <property type="evidence" value="ECO:0007669"/>
    <property type="project" value="UniProtKB-KW"/>
</dbReference>
<dbReference type="Gene3D" id="3.40.1190.20">
    <property type="match status" value="1"/>
</dbReference>
<evidence type="ECO:0000313" key="12">
    <source>
        <dbReference type="EMBL" id="AWF94937.1"/>
    </source>
</evidence>
<dbReference type="Proteomes" id="UP000244870">
    <property type="component" value="Chromosome"/>
</dbReference>
<dbReference type="UniPathway" id="UPA00916">
    <property type="reaction ID" value="UER00889"/>
</dbReference>
<evidence type="ECO:0000313" key="13">
    <source>
        <dbReference type="Proteomes" id="UP000244870"/>
    </source>
</evidence>
<keyword evidence="2 9" id="KW-0479">Metal-binding</keyword>
<comment type="catalytic activity">
    <reaction evidence="9">
        <text>D-ribose + ATP = D-ribose 5-phosphate + ADP + H(+)</text>
        <dbReference type="Rhea" id="RHEA:13697"/>
        <dbReference type="ChEBI" id="CHEBI:15378"/>
        <dbReference type="ChEBI" id="CHEBI:30616"/>
        <dbReference type="ChEBI" id="CHEBI:47013"/>
        <dbReference type="ChEBI" id="CHEBI:78346"/>
        <dbReference type="ChEBI" id="CHEBI:456216"/>
        <dbReference type="EC" id="2.7.1.15"/>
    </reaction>
</comment>
<dbReference type="GO" id="GO:0005829">
    <property type="term" value="C:cytosol"/>
    <property type="evidence" value="ECO:0007669"/>
    <property type="project" value="TreeGrafter"/>
</dbReference>
<evidence type="ECO:0000256" key="4">
    <source>
        <dbReference type="ARBA" id="ARBA00022777"/>
    </source>
</evidence>
<keyword evidence="3 9" id="KW-0547">Nucleotide-binding</keyword>
<evidence type="ECO:0000256" key="8">
    <source>
        <dbReference type="ARBA" id="ARBA00023277"/>
    </source>
</evidence>
<feature type="binding site" evidence="9">
    <location>
        <position position="142"/>
    </location>
    <ligand>
        <name>substrate</name>
    </ligand>
</feature>
<dbReference type="PRINTS" id="PR00990">
    <property type="entry name" value="RIBOKINASE"/>
</dbReference>
<dbReference type="InterPro" id="IPR029056">
    <property type="entry name" value="Ribokinase-like"/>
</dbReference>
<dbReference type="SUPFAM" id="SSF53613">
    <property type="entry name" value="Ribokinase-like"/>
    <property type="match status" value="1"/>
</dbReference>
<proteinExistence type="inferred from homology"/>
<comment type="subunit">
    <text evidence="9">Homodimer.</text>
</comment>
<dbReference type="NCBIfam" id="TIGR02152">
    <property type="entry name" value="D_ribokin_bact"/>
    <property type="match status" value="1"/>
</dbReference>
<keyword evidence="7 9" id="KW-0630">Potassium</keyword>